<evidence type="ECO:0008006" key="4">
    <source>
        <dbReference type="Google" id="ProtNLM"/>
    </source>
</evidence>
<evidence type="ECO:0000256" key="1">
    <source>
        <dbReference type="SAM" id="MobiDB-lite"/>
    </source>
</evidence>
<dbReference type="AlphaFoldDB" id="A0A2T0RQY6"/>
<keyword evidence="3" id="KW-1185">Reference proteome</keyword>
<dbReference type="RefSeq" id="WP_106205001.1">
    <property type="nucleotide sequence ID" value="NZ_PVTD01000004.1"/>
</dbReference>
<reference evidence="2 3" key="1">
    <citation type="submission" date="2018-03" db="EMBL/GenBank/DDBJ databases">
        <title>Genomic Encyclopedia of Archaeal and Bacterial Type Strains, Phase II (KMG-II): from individual species to whole genera.</title>
        <authorList>
            <person name="Goeker M."/>
        </authorList>
    </citation>
    <scope>NUCLEOTIDE SEQUENCE [LARGE SCALE GENOMIC DNA]</scope>
    <source>
        <strain evidence="2 3">DSM 29328</strain>
    </source>
</reference>
<dbReference type="EMBL" id="PVTD01000004">
    <property type="protein sequence ID" value="PRY23604.1"/>
    <property type="molecule type" value="Genomic_DNA"/>
</dbReference>
<evidence type="ECO:0000313" key="3">
    <source>
        <dbReference type="Proteomes" id="UP000239480"/>
    </source>
</evidence>
<dbReference type="OrthoDB" id="7951357at2"/>
<proteinExistence type="predicted"/>
<dbReference type="PROSITE" id="PS51257">
    <property type="entry name" value="PROKAR_LIPOPROTEIN"/>
    <property type="match status" value="1"/>
</dbReference>
<dbReference type="Proteomes" id="UP000239480">
    <property type="component" value="Unassembled WGS sequence"/>
</dbReference>
<feature type="region of interest" description="Disordered" evidence="1">
    <location>
        <begin position="122"/>
        <end position="154"/>
    </location>
</feature>
<name>A0A2T0RQY6_9RHOB</name>
<accession>A0A2T0RQY6</accession>
<comment type="caution">
    <text evidence="2">The sequence shown here is derived from an EMBL/GenBank/DDBJ whole genome shotgun (WGS) entry which is preliminary data.</text>
</comment>
<sequence length="233" mass="23687">MTRLAIAAMVLMGLAACEPQVPDSAAGVGFGDYSEYQRQQQQARAARDAQLAASTTVLPPEATGAPTAAGAPSGGVSSADLAAAGIGAAPNTQLITPAAGAPLAATAAGAAYVSGANTTASSQQTFQGGQQPEVRSATVSPTAVPQRPGDTGPDIVAYALQTTNRVGQQVYSRGMTNESRSARKCGKYVSSEMAQRAFLESGGPQRDKLGLDPDGDGFACQWNPEPFRRAVSQ</sequence>
<gene>
    <name evidence="2" type="ORF">CLV78_10495</name>
</gene>
<feature type="region of interest" description="Disordered" evidence="1">
    <location>
        <begin position="200"/>
        <end position="233"/>
    </location>
</feature>
<evidence type="ECO:0000313" key="2">
    <source>
        <dbReference type="EMBL" id="PRY23604.1"/>
    </source>
</evidence>
<protein>
    <recommendedName>
        <fullName evidence="4">Excalibur calcium-binding domain-containing protein</fullName>
    </recommendedName>
</protein>
<organism evidence="2 3">
    <name type="scientific">Aliiruegeria haliotis</name>
    <dbReference type="NCBI Taxonomy" id="1280846"/>
    <lineage>
        <taxon>Bacteria</taxon>
        <taxon>Pseudomonadati</taxon>
        <taxon>Pseudomonadota</taxon>
        <taxon>Alphaproteobacteria</taxon>
        <taxon>Rhodobacterales</taxon>
        <taxon>Roseobacteraceae</taxon>
        <taxon>Aliiruegeria</taxon>
    </lineage>
</organism>